<evidence type="ECO:0000256" key="5">
    <source>
        <dbReference type="ARBA" id="ARBA00023163"/>
    </source>
</evidence>
<keyword evidence="5" id="KW-0804">Transcription</keyword>
<keyword evidence="2" id="KW-0221">Differentiation</keyword>
<evidence type="ECO:0000256" key="6">
    <source>
        <dbReference type="ARBA" id="ARBA00023242"/>
    </source>
</evidence>
<evidence type="ECO:0000256" key="2">
    <source>
        <dbReference type="ARBA" id="ARBA00022782"/>
    </source>
</evidence>
<dbReference type="Proteomes" id="UP000835052">
    <property type="component" value="Unassembled WGS sequence"/>
</dbReference>
<protein>
    <recommendedName>
        <fullName evidence="8">BHLH domain-containing protein</fullName>
    </recommendedName>
</protein>
<proteinExistence type="predicted"/>
<dbReference type="EMBL" id="CAJGYM010000007">
    <property type="protein sequence ID" value="CAD6187655.1"/>
    <property type="molecule type" value="Genomic_DNA"/>
</dbReference>
<organism evidence="9 10">
    <name type="scientific">Caenorhabditis auriculariae</name>
    <dbReference type="NCBI Taxonomy" id="2777116"/>
    <lineage>
        <taxon>Eukaryota</taxon>
        <taxon>Metazoa</taxon>
        <taxon>Ecdysozoa</taxon>
        <taxon>Nematoda</taxon>
        <taxon>Chromadorea</taxon>
        <taxon>Rhabditida</taxon>
        <taxon>Rhabditina</taxon>
        <taxon>Rhabditomorpha</taxon>
        <taxon>Rhabditoidea</taxon>
        <taxon>Rhabditidae</taxon>
        <taxon>Peloderinae</taxon>
        <taxon>Caenorhabditis</taxon>
    </lineage>
</organism>
<dbReference type="PANTHER" id="PTHR23349:SF50">
    <property type="entry name" value="PROTEIN TWIST"/>
    <property type="match status" value="1"/>
</dbReference>
<evidence type="ECO:0000256" key="7">
    <source>
        <dbReference type="SAM" id="MobiDB-lite"/>
    </source>
</evidence>
<reference evidence="9" key="1">
    <citation type="submission" date="2020-10" db="EMBL/GenBank/DDBJ databases">
        <authorList>
            <person name="Kikuchi T."/>
        </authorList>
    </citation>
    <scope>NUCLEOTIDE SEQUENCE</scope>
    <source>
        <strain evidence="9">NKZ352</strain>
    </source>
</reference>
<evidence type="ECO:0000313" key="9">
    <source>
        <dbReference type="EMBL" id="CAD6187655.1"/>
    </source>
</evidence>
<feature type="region of interest" description="Disordered" evidence="7">
    <location>
        <begin position="1"/>
        <end position="31"/>
    </location>
</feature>
<sequence>MAAKKRGSRKTSRNEEESQVQRVCANRRERQRTKELNDAFALLRKLIPSMPSDKMSKDTHSADRHRLYQVSRSDDCKLFGVSIFDEKNGYGLQASFNLWRSHIGTGSVPLTHSIGGPMQNIPTNCLPPGGAIHYLNYSYPYMMKPDYCEMNEVPPSLPVAW</sequence>
<dbReference type="PROSITE" id="PS50888">
    <property type="entry name" value="BHLH"/>
    <property type="match status" value="1"/>
</dbReference>
<dbReference type="Pfam" id="PF00010">
    <property type="entry name" value="HLH"/>
    <property type="match status" value="1"/>
</dbReference>
<dbReference type="GO" id="GO:0030154">
    <property type="term" value="P:cell differentiation"/>
    <property type="evidence" value="ECO:0007669"/>
    <property type="project" value="UniProtKB-KW"/>
</dbReference>
<feature type="domain" description="BHLH" evidence="8">
    <location>
        <begin position="20"/>
        <end position="71"/>
    </location>
</feature>
<evidence type="ECO:0000313" key="10">
    <source>
        <dbReference type="Proteomes" id="UP000835052"/>
    </source>
</evidence>
<evidence type="ECO:0000256" key="3">
    <source>
        <dbReference type="ARBA" id="ARBA00023015"/>
    </source>
</evidence>
<dbReference type="InterPro" id="IPR036638">
    <property type="entry name" value="HLH_DNA-bd_sf"/>
</dbReference>
<dbReference type="PANTHER" id="PTHR23349">
    <property type="entry name" value="BASIC HELIX-LOOP-HELIX TRANSCRIPTION FACTOR, TWIST"/>
    <property type="match status" value="1"/>
</dbReference>
<feature type="compositionally biased region" description="Basic residues" evidence="7">
    <location>
        <begin position="1"/>
        <end position="11"/>
    </location>
</feature>
<evidence type="ECO:0000256" key="1">
    <source>
        <dbReference type="ARBA" id="ARBA00022473"/>
    </source>
</evidence>
<keyword evidence="3" id="KW-0805">Transcription regulation</keyword>
<keyword evidence="1" id="KW-0217">Developmental protein</keyword>
<keyword evidence="6" id="KW-0539">Nucleus</keyword>
<dbReference type="Gene3D" id="4.10.280.10">
    <property type="entry name" value="Helix-loop-helix DNA-binding domain"/>
    <property type="match status" value="1"/>
</dbReference>
<dbReference type="AlphaFoldDB" id="A0A8S1GWE3"/>
<dbReference type="GO" id="GO:0000977">
    <property type="term" value="F:RNA polymerase II transcription regulatory region sequence-specific DNA binding"/>
    <property type="evidence" value="ECO:0007669"/>
    <property type="project" value="TreeGrafter"/>
</dbReference>
<evidence type="ECO:0000259" key="8">
    <source>
        <dbReference type="PROSITE" id="PS50888"/>
    </source>
</evidence>
<evidence type="ECO:0000256" key="4">
    <source>
        <dbReference type="ARBA" id="ARBA00023125"/>
    </source>
</evidence>
<name>A0A8S1GWE3_9PELO</name>
<dbReference type="SUPFAM" id="SSF47459">
    <property type="entry name" value="HLH, helix-loop-helix DNA-binding domain"/>
    <property type="match status" value="1"/>
</dbReference>
<accession>A0A8S1GWE3</accession>
<dbReference type="InterPro" id="IPR050283">
    <property type="entry name" value="E-box_TF_Regulators"/>
</dbReference>
<comment type="caution">
    <text evidence="9">The sequence shown here is derived from an EMBL/GenBank/DDBJ whole genome shotgun (WGS) entry which is preliminary data.</text>
</comment>
<gene>
    <name evidence="9" type="ORF">CAUJ_LOCUS3574</name>
</gene>
<dbReference type="OrthoDB" id="8583783at2759"/>
<dbReference type="InterPro" id="IPR011598">
    <property type="entry name" value="bHLH_dom"/>
</dbReference>
<dbReference type="GO" id="GO:0000981">
    <property type="term" value="F:DNA-binding transcription factor activity, RNA polymerase II-specific"/>
    <property type="evidence" value="ECO:0007669"/>
    <property type="project" value="TreeGrafter"/>
</dbReference>
<keyword evidence="10" id="KW-1185">Reference proteome</keyword>
<dbReference type="GO" id="GO:0046983">
    <property type="term" value="F:protein dimerization activity"/>
    <property type="evidence" value="ECO:0007669"/>
    <property type="project" value="InterPro"/>
</dbReference>
<keyword evidence="4" id="KW-0238">DNA-binding</keyword>